<dbReference type="GO" id="GO:0005886">
    <property type="term" value="C:plasma membrane"/>
    <property type="evidence" value="ECO:0007669"/>
    <property type="project" value="UniProtKB-SubCell"/>
</dbReference>
<dbReference type="InterPro" id="IPR001123">
    <property type="entry name" value="LeuE-type"/>
</dbReference>
<dbReference type="Proteomes" id="UP000388235">
    <property type="component" value="Chromosome"/>
</dbReference>
<keyword evidence="2" id="KW-1003">Cell membrane</keyword>
<sequence>MSWQAWLIFVPACIGMNFFPGPNNLLALVNATQAGARAALIAGFARLPVMVLMIIAVATGLELLMAQGAGALAWVRWFGAGYLLWMGWQAWRSAGQAIEFETVKRPTLGAMAWREAAVAATNPKLILIFTAFFPQFISADGNPAAQIGWMGLTFVLIEIGAIAAYAVGGHALRRWLEGGAGAAKLKRGTAMALWSAAGLLTLT</sequence>
<dbReference type="GO" id="GO:0015171">
    <property type="term" value="F:amino acid transmembrane transporter activity"/>
    <property type="evidence" value="ECO:0007669"/>
    <property type="project" value="TreeGrafter"/>
</dbReference>
<dbReference type="EMBL" id="CP045871">
    <property type="protein sequence ID" value="QGG79938.1"/>
    <property type="molecule type" value="Genomic_DNA"/>
</dbReference>
<feature type="transmembrane region" description="Helical" evidence="6">
    <location>
        <begin position="64"/>
        <end position="85"/>
    </location>
</feature>
<dbReference type="OrthoDB" id="9804822at2"/>
<organism evidence="7 8">
    <name type="scientific">Litorivicinus lipolyticus</name>
    <dbReference type="NCBI Taxonomy" id="418701"/>
    <lineage>
        <taxon>Bacteria</taxon>
        <taxon>Pseudomonadati</taxon>
        <taxon>Pseudomonadota</taxon>
        <taxon>Gammaproteobacteria</taxon>
        <taxon>Oceanospirillales</taxon>
        <taxon>Litorivicinaceae</taxon>
        <taxon>Litorivicinus</taxon>
    </lineage>
</organism>
<feature type="transmembrane region" description="Helical" evidence="6">
    <location>
        <begin position="116"/>
        <end position="137"/>
    </location>
</feature>
<keyword evidence="8" id="KW-1185">Reference proteome</keyword>
<comment type="subcellular location">
    <subcellularLocation>
        <location evidence="1">Cell membrane</location>
        <topology evidence="1">Multi-pass membrane protein</topology>
    </subcellularLocation>
</comment>
<feature type="transmembrane region" description="Helical" evidence="6">
    <location>
        <begin position="6"/>
        <end position="26"/>
    </location>
</feature>
<accession>A0A5Q2Q7J0</accession>
<dbReference type="Pfam" id="PF01810">
    <property type="entry name" value="LysE"/>
    <property type="match status" value="1"/>
</dbReference>
<evidence type="ECO:0000256" key="1">
    <source>
        <dbReference type="ARBA" id="ARBA00004651"/>
    </source>
</evidence>
<feature type="transmembrane region" description="Helical" evidence="6">
    <location>
        <begin position="38"/>
        <end position="58"/>
    </location>
</feature>
<keyword evidence="5 6" id="KW-0472">Membrane</keyword>
<name>A0A5Q2Q7J0_9GAMM</name>
<evidence type="ECO:0000256" key="4">
    <source>
        <dbReference type="ARBA" id="ARBA00022989"/>
    </source>
</evidence>
<dbReference type="PANTHER" id="PTHR30086">
    <property type="entry name" value="ARGININE EXPORTER PROTEIN ARGO"/>
    <property type="match status" value="1"/>
</dbReference>
<feature type="transmembrane region" description="Helical" evidence="6">
    <location>
        <begin position="149"/>
        <end position="167"/>
    </location>
</feature>
<evidence type="ECO:0000256" key="2">
    <source>
        <dbReference type="ARBA" id="ARBA00022475"/>
    </source>
</evidence>
<evidence type="ECO:0000256" key="6">
    <source>
        <dbReference type="SAM" id="Phobius"/>
    </source>
</evidence>
<dbReference type="RefSeq" id="WP_153713442.1">
    <property type="nucleotide sequence ID" value="NZ_CP045871.1"/>
</dbReference>
<dbReference type="PANTHER" id="PTHR30086:SF20">
    <property type="entry name" value="ARGININE EXPORTER PROTEIN ARGO-RELATED"/>
    <property type="match status" value="1"/>
</dbReference>
<keyword evidence="4 6" id="KW-1133">Transmembrane helix</keyword>
<evidence type="ECO:0000313" key="8">
    <source>
        <dbReference type="Proteomes" id="UP000388235"/>
    </source>
</evidence>
<dbReference type="KEGG" id="llp:GH975_04830"/>
<evidence type="ECO:0000256" key="3">
    <source>
        <dbReference type="ARBA" id="ARBA00022692"/>
    </source>
</evidence>
<gene>
    <name evidence="7" type="ORF">GH975_04830</name>
</gene>
<reference evidence="7 8" key="1">
    <citation type="submission" date="2019-11" db="EMBL/GenBank/DDBJ databases">
        <authorList>
            <person name="Khan S.A."/>
            <person name="Jeon C.O."/>
            <person name="Chun B.H."/>
        </authorList>
    </citation>
    <scope>NUCLEOTIDE SEQUENCE [LARGE SCALE GENOMIC DNA]</scope>
    <source>
        <strain evidence="7 8">IMCC 1097</strain>
    </source>
</reference>
<evidence type="ECO:0000313" key="7">
    <source>
        <dbReference type="EMBL" id="QGG79938.1"/>
    </source>
</evidence>
<protein>
    <submittedName>
        <fullName evidence="7">LysE family translocator</fullName>
    </submittedName>
</protein>
<proteinExistence type="predicted"/>
<dbReference type="AlphaFoldDB" id="A0A5Q2Q7J0"/>
<keyword evidence="3 6" id="KW-0812">Transmembrane</keyword>
<evidence type="ECO:0000256" key="5">
    <source>
        <dbReference type="ARBA" id="ARBA00023136"/>
    </source>
</evidence>